<dbReference type="GO" id="GO:0000981">
    <property type="term" value="F:DNA-binding transcription factor activity, RNA polymerase II-specific"/>
    <property type="evidence" value="ECO:0000318"/>
    <property type="project" value="GO_Central"/>
</dbReference>
<accession>A0A9R1X4D4</accession>
<dbReference type="PANTHER" id="PTHR12081">
    <property type="entry name" value="TRANSCRIPTION FACTOR E2F"/>
    <property type="match status" value="1"/>
</dbReference>
<dbReference type="Pfam" id="PF16421">
    <property type="entry name" value="E2F_CC-MB"/>
    <property type="match status" value="1"/>
</dbReference>
<feature type="region of interest" description="Disordered" evidence="8">
    <location>
        <begin position="385"/>
        <end position="446"/>
    </location>
</feature>
<comment type="subcellular location">
    <subcellularLocation>
        <location evidence="6">Nucleus</location>
    </subcellularLocation>
</comment>
<evidence type="ECO:0000256" key="6">
    <source>
        <dbReference type="RuleBase" id="RU003796"/>
    </source>
</evidence>
<comment type="similarity">
    <text evidence="1 6">Belongs to the E2F/DP family.</text>
</comment>
<feature type="region of interest" description="Disordered" evidence="8">
    <location>
        <begin position="1"/>
        <end position="49"/>
    </location>
</feature>
<dbReference type="SUPFAM" id="SSF144074">
    <property type="entry name" value="E2F-DP heterodimerization region"/>
    <property type="match status" value="1"/>
</dbReference>
<dbReference type="Pfam" id="PF02319">
    <property type="entry name" value="WHD_E2F_TDP"/>
    <property type="match status" value="1"/>
</dbReference>
<feature type="coiled-coil region" evidence="7">
    <location>
        <begin position="242"/>
        <end position="269"/>
    </location>
</feature>
<evidence type="ECO:0000256" key="7">
    <source>
        <dbReference type="SAM" id="Coils"/>
    </source>
</evidence>
<evidence type="ECO:0000256" key="2">
    <source>
        <dbReference type="ARBA" id="ARBA00023015"/>
    </source>
</evidence>
<evidence type="ECO:0000256" key="3">
    <source>
        <dbReference type="ARBA" id="ARBA00023125"/>
    </source>
</evidence>
<evidence type="ECO:0000256" key="8">
    <source>
        <dbReference type="SAM" id="MobiDB-lite"/>
    </source>
</evidence>
<dbReference type="Proteomes" id="UP000235145">
    <property type="component" value="Unassembled WGS sequence"/>
</dbReference>
<evidence type="ECO:0000256" key="5">
    <source>
        <dbReference type="ARBA" id="ARBA00023306"/>
    </source>
</evidence>
<evidence type="ECO:0000256" key="1">
    <source>
        <dbReference type="ARBA" id="ARBA00010940"/>
    </source>
</evidence>
<reference evidence="10 11" key="1">
    <citation type="journal article" date="2017" name="Nat. Commun.">
        <title>Genome assembly with in vitro proximity ligation data and whole-genome triplication in lettuce.</title>
        <authorList>
            <person name="Reyes-Chin-Wo S."/>
            <person name="Wang Z."/>
            <person name="Yang X."/>
            <person name="Kozik A."/>
            <person name="Arikit S."/>
            <person name="Song C."/>
            <person name="Xia L."/>
            <person name="Froenicke L."/>
            <person name="Lavelle D.O."/>
            <person name="Truco M.J."/>
            <person name="Xia R."/>
            <person name="Zhu S."/>
            <person name="Xu C."/>
            <person name="Xu H."/>
            <person name="Xu X."/>
            <person name="Cox K."/>
            <person name="Korf I."/>
            <person name="Meyers B.C."/>
            <person name="Michelmore R.W."/>
        </authorList>
    </citation>
    <scope>NUCLEOTIDE SEQUENCE [LARGE SCALE GENOMIC DNA]</scope>
    <source>
        <strain evidence="11">cv. Salinas</strain>
        <tissue evidence="10">Seedlings</tissue>
    </source>
</reference>
<feature type="region of interest" description="Disordered" evidence="8">
    <location>
        <begin position="110"/>
        <end position="148"/>
    </location>
</feature>
<comment type="caution">
    <text evidence="10">The sequence shown here is derived from an EMBL/GenBank/DDBJ whole genome shotgun (WGS) entry which is preliminary data.</text>
</comment>
<dbReference type="InterPro" id="IPR015633">
    <property type="entry name" value="E2F"/>
</dbReference>
<dbReference type="Gene3D" id="1.10.10.10">
    <property type="entry name" value="Winged helix-like DNA-binding domain superfamily/Winged helix DNA-binding domain"/>
    <property type="match status" value="1"/>
</dbReference>
<evidence type="ECO:0000313" key="10">
    <source>
        <dbReference type="EMBL" id="KAJ0200290.1"/>
    </source>
</evidence>
<evidence type="ECO:0000256" key="4">
    <source>
        <dbReference type="ARBA" id="ARBA00023163"/>
    </source>
</evidence>
<dbReference type="InterPro" id="IPR032198">
    <property type="entry name" value="E2F_CC-MB"/>
</dbReference>
<keyword evidence="3 6" id="KW-0238">DNA-binding</keyword>
<dbReference type="PANTHER" id="PTHR12081:SF97">
    <property type="entry name" value="WINGED HELIX-TURN-HELIX DNA-BINDING DOMAIN-CONTAINING PROTEIN-RELATED"/>
    <property type="match status" value="1"/>
</dbReference>
<keyword evidence="5" id="KW-0131">Cell cycle</keyword>
<protein>
    <recommendedName>
        <fullName evidence="9">E2F/DP family winged-helix DNA-binding domain-containing protein</fullName>
    </recommendedName>
</protein>
<keyword evidence="7" id="KW-0175">Coiled coil</keyword>
<sequence>MSEARAANRQAAQPPSQASIAGGGGGGGQILHPMRRHLPFSSTRPPFIPSDDYHRFSSPNNGNRVATTADQETEVLIVKSPPVKRKLGTDYNGVPSNEWTNLGYAATTNSPLHTPVSAKGTRINARSKVTKNTKSAPQTPVSNTGSPAPLTPVGSCRYDSSLGLLTKKFINLIKHAEDGILDLNNAADTLEVQKRRIYDITNVLEGIGLIEKKLKNRIRWKGLDSSKPGELEDDVALLQAEVQKLSMEEHKLDESIREMQERMSDLSEDNTNQKWLFVTEDDIKGLPCFQNETLIAIKAPHGTTLEVPDPDEVRMKEWNCSFHWNLESCFFFLVNIGDLILLMCQAVDYPQRRYRIILRSTMGPIDVYLVSQFEEKFEDIEQAGAPLASNSGSDDNPTTEMTIDPHPQNVHGNTMNINTDNNNNNNSNNNNHNNNNNNNMSQDSPGRIMRILPSDVDNDADYWLLSDREVPLTDIWNTECILSFSFKVGGIEWDGVDLLSEEFGLTEVGTPRASTPPDGHADVAFNTSLG</sequence>
<dbReference type="InterPro" id="IPR036388">
    <property type="entry name" value="WH-like_DNA-bd_sf"/>
</dbReference>
<dbReference type="GO" id="GO:0000978">
    <property type="term" value="F:RNA polymerase II cis-regulatory region sequence-specific DNA binding"/>
    <property type="evidence" value="ECO:0000318"/>
    <property type="project" value="GO_Central"/>
</dbReference>
<feature type="compositionally biased region" description="Polar residues" evidence="8">
    <location>
        <begin position="130"/>
        <end position="146"/>
    </location>
</feature>
<dbReference type="InterPro" id="IPR037241">
    <property type="entry name" value="E2F-DP_heterodim"/>
</dbReference>
<feature type="domain" description="E2F/DP family winged-helix DNA-binding" evidence="9">
    <location>
        <begin position="157"/>
        <end position="222"/>
    </location>
</feature>
<dbReference type="InterPro" id="IPR036390">
    <property type="entry name" value="WH_DNA-bd_sf"/>
</dbReference>
<dbReference type="EMBL" id="NBSK02000006">
    <property type="protein sequence ID" value="KAJ0200290.1"/>
    <property type="molecule type" value="Genomic_DNA"/>
</dbReference>
<dbReference type="GO" id="GO:0090575">
    <property type="term" value="C:RNA polymerase II transcription regulator complex"/>
    <property type="evidence" value="ECO:0000318"/>
    <property type="project" value="GO_Central"/>
</dbReference>
<feature type="compositionally biased region" description="Polar residues" evidence="8">
    <location>
        <begin position="388"/>
        <end position="401"/>
    </location>
</feature>
<feature type="compositionally biased region" description="Low complexity" evidence="8">
    <location>
        <begin position="413"/>
        <end position="439"/>
    </location>
</feature>
<keyword evidence="11" id="KW-1185">Reference proteome</keyword>
<dbReference type="GO" id="GO:0046983">
    <property type="term" value="F:protein dimerization activity"/>
    <property type="evidence" value="ECO:0007669"/>
    <property type="project" value="InterPro"/>
</dbReference>
<evidence type="ECO:0000259" key="9">
    <source>
        <dbReference type="SMART" id="SM01372"/>
    </source>
</evidence>
<dbReference type="SUPFAM" id="SSF46785">
    <property type="entry name" value="Winged helix' DNA-binding domain"/>
    <property type="match status" value="1"/>
</dbReference>
<dbReference type="Gene3D" id="6.10.250.540">
    <property type="match status" value="1"/>
</dbReference>
<dbReference type="CDD" id="cd14660">
    <property type="entry name" value="E2F_DD"/>
    <property type="match status" value="1"/>
</dbReference>
<dbReference type="SMART" id="SM01372">
    <property type="entry name" value="E2F_TDP"/>
    <property type="match status" value="1"/>
</dbReference>
<dbReference type="FunFam" id="1.10.10.10:FF:000008">
    <property type="entry name" value="E2F transcription factor 1"/>
    <property type="match status" value="1"/>
</dbReference>
<name>A0A9R1X4D4_LACSA</name>
<feature type="region of interest" description="Disordered" evidence="8">
    <location>
        <begin position="510"/>
        <end position="530"/>
    </location>
</feature>
<keyword evidence="2 6" id="KW-0805">Transcription regulation</keyword>
<gene>
    <name evidence="10" type="ORF">LSAT_V11C600312240</name>
</gene>
<keyword evidence="6" id="KW-0539">Nucleus</keyword>
<proteinExistence type="inferred from homology"/>
<organism evidence="10 11">
    <name type="scientific">Lactuca sativa</name>
    <name type="common">Garden lettuce</name>
    <dbReference type="NCBI Taxonomy" id="4236"/>
    <lineage>
        <taxon>Eukaryota</taxon>
        <taxon>Viridiplantae</taxon>
        <taxon>Streptophyta</taxon>
        <taxon>Embryophyta</taxon>
        <taxon>Tracheophyta</taxon>
        <taxon>Spermatophyta</taxon>
        <taxon>Magnoliopsida</taxon>
        <taxon>eudicotyledons</taxon>
        <taxon>Gunneridae</taxon>
        <taxon>Pentapetalae</taxon>
        <taxon>asterids</taxon>
        <taxon>campanulids</taxon>
        <taxon>Asterales</taxon>
        <taxon>Asteraceae</taxon>
        <taxon>Cichorioideae</taxon>
        <taxon>Cichorieae</taxon>
        <taxon>Lactucinae</taxon>
        <taxon>Lactuca</taxon>
    </lineage>
</organism>
<dbReference type="AlphaFoldDB" id="A0A9R1X4D4"/>
<keyword evidence="4 6" id="KW-0804">Transcription</keyword>
<feature type="compositionally biased region" description="Low complexity" evidence="8">
    <location>
        <begin position="1"/>
        <end position="20"/>
    </location>
</feature>
<dbReference type="InterPro" id="IPR003316">
    <property type="entry name" value="E2F_WHTH_DNA-bd_dom"/>
</dbReference>
<dbReference type="GO" id="GO:0006357">
    <property type="term" value="P:regulation of transcription by RNA polymerase II"/>
    <property type="evidence" value="ECO:0000318"/>
    <property type="project" value="GO_Central"/>
</dbReference>
<evidence type="ECO:0000313" key="11">
    <source>
        <dbReference type="Proteomes" id="UP000235145"/>
    </source>
</evidence>